<evidence type="ECO:0000313" key="2">
    <source>
        <dbReference type="EMBL" id="AMY71972.1"/>
    </source>
</evidence>
<dbReference type="AlphaFoldDB" id="A0A159Z8V0"/>
<dbReference type="STRING" id="1335048.AKL17_4762"/>
<dbReference type="Proteomes" id="UP000076128">
    <property type="component" value="Chromosome"/>
</dbReference>
<dbReference type="KEGG" id="daa:AKL17_4762"/>
<sequence>MVSIPSVFCPSIQTGPPGRTRAAASATIARPSARERGRITSAAAWSLPSATGATL</sequence>
<organism evidence="2 3">
    <name type="scientific">Frigidibacter mobilis</name>
    <dbReference type="NCBI Taxonomy" id="1335048"/>
    <lineage>
        <taxon>Bacteria</taxon>
        <taxon>Pseudomonadati</taxon>
        <taxon>Pseudomonadota</taxon>
        <taxon>Alphaproteobacteria</taxon>
        <taxon>Rhodobacterales</taxon>
        <taxon>Paracoccaceae</taxon>
        <taxon>Frigidibacter</taxon>
    </lineage>
</organism>
<reference evidence="2 3" key="1">
    <citation type="submission" date="2015-09" db="EMBL/GenBank/DDBJ databases">
        <title>Complete genome sequence of Defluviimonas alba cai42t isolated from an oilfield in Xinjiang.</title>
        <authorList>
            <person name="Geng S."/>
            <person name="Pan X."/>
            <person name="Wu X."/>
        </authorList>
    </citation>
    <scope>NUCLEOTIDE SEQUENCE [LARGE SCALE GENOMIC DNA]</scope>
    <source>
        <strain evidence="3">cai42</strain>
    </source>
</reference>
<gene>
    <name evidence="2" type="ORF">AKL17_4762</name>
</gene>
<keyword evidence="3" id="KW-1185">Reference proteome</keyword>
<evidence type="ECO:0000313" key="3">
    <source>
        <dbReference type="Proteomes" id="UP000076128"/>
    </source>
</evidence>
<protein>
    <submittedName>
        <fullName evidence="2">Uncharacterized protein</fullName>
    </submittedName>
</protein>
<dbReference type="EMBL" id="CP012661">
    <property type="protein sequence ID" value="AMY71972.1"/>
    <property type="molecule type" value="Genomic_DNA"/>
</dbReference>
<accession>A0A159Z8V0</accession>
<name>A0A159Z8V0_9RHOB</name>
<feature type="compositionally biased region" description="Low complexity" evidence="1">
    <location>
        <begin position="19"/>
        <end position="31"/>
    </location>
</feature>
<feature type="region of interest" description="Disordered" evidence="1">
    <location>
        <begin position="1"/>
        <end position="35"/>
    </location>
</feature>
<evidence type="ECO:0000256" key="1">
    <source>
        <dbReference type="SAM" id="MobiDB-lite"/>
    </source>
</evidence>
<proteinExistence type="predicted"/>